<comment type="caution">
    <text evidence="4">The sequence shown here is derived from an EMBL/GenBank/DDBJ whole genome shotgun (WGS) entry which is preliminary data.</text>
</comment>
<sequence>MGDEESIVQNVLQGNDPGRFFFVEKIKFLFQFSCLKLGIKYVKIDLPISVEANKKYVESGFGENKSQGSHPKPVHMEERTLSLVHSRGECAKDKGRAVVNLGFGRAPPLRYKKFCTVKPLRTATPA</sequence>
<gene>
    <name evidence="1" type="ORF">AVEN_100984_1</name>
    <name evidence="2" type="ORF">AVEN_111198_1</name>
    <name evidence="3" type="ORF">AVEN_183752_1</name>
    <name evidence="4" type="ORF">AVEN_218383_1</name>
</gene>
<dbReference type="Proteomes" id="UP000499080">
    <property type="component" value="Unassembled WGS sequence"/>
</dbReference>
<dbReference type="EMBL" id="BGPR01203544">
    <property type="protein sequence ID" value="GBN24277.1"/>
    <property type="molecule type" value="Genomic_DNA"/>
</dbReference>
<keyword evidence="5" id="KW-1185">Reference proteome</keyword>
<evidence type="ECO:0000313" key="3">
    <source>
        <dbReference type="EMBL" id="GBN24322.1"/>
    </source>
</evidence>
<evidence type="ECO:0000313" key="5">
    <source>
        <dbReference type="Proteomes" id="UP000499080"/>
    </source>
</evidence>
<accession>A0A4Y2MCL5</accession>
<evidence type="ECO:0000313" key="2">
    <source>
        <dbReference type="EMBL" id="GBN24277.1"/>
    </source>
</evidence>
<evidence type="ECO:0000313" key="1">
    <source>
        <dbReference type="EMBL" id="GBN24177.1"/>
    </source>
</evidence>
<dbReference type="EMBL" id="BGPR01203572">
    <property type="protein sequence ID" value="GBN24359.1"/>
    <property type="molecule type" value="Genomic_DNA"/>
</dbReference>
<proteinExistence type="predicted"/>
<reference evidence="4 5" key="1">
    <citation type="journal article" date="2019" name="Sci. Rep.">
        <title>Orb-weaving spider Araneus ventricosus genome elucidates the spidroin gene catalogue.</title>
        <authorList>
            <person name="Kono N."/>
            <person name="Nakamura H."/>
            <person name="Ohtoshi R."/>
            <person name="Moran D.A.P."/>
            <person name="Shinohara A."/>
            <person name="Yoshida Y."/>
            <person name="Fujiwara M."/>
            <person name="Mori M."/>
            <person name="Tomita M."/>
            <person name="Arakawa K."/>
        </authorList>
    </citation>
    <scope>NUCLEOTIDE SEQUENCE [LARGE SCALE GENOMIC DNA]</scope>
</reference>
<organism evidence="4 5">
    <name type="scientific">Araneus ventricosus</name>
    <name type="common">Orbweaver spider</name>
    <name type="synonym">Epeira ventricosa</name>
    <dbReference type="NCBI Taxonomy" id="182803"/>
    <lineage>
        <taxon>Eukaryota</taxon>
        <taxon>Metazoa</taxon>
        <taxon>Ecdysozoa</taxon>
        <taxon>Arthropoda</taxon>
        <taxon>Chelicerata</taxon>
        <taxon>Arachnida</taxon>
        <taxon>Araneae</taxon>
        <taxon>Araneomorphae</taxon>
        <taxon>Entelegynae</taxon>
        <taxon>Araneoidea</taxon>
        <taxon>Araneidae</taxon>
        <taxon>Araneus</taxon>
    </lineage>
</organism>
<protein>
    <submittedName>
        <fullName evidence="4">Uncharacterized protein</fullName>
    </submittedName>
</protein>
<dbReference type="EMBL" id="BGPR01203505">
    <property type="protein sequence ID" value="GBN24177.1"/>
    <property type="molecule type" value="Genomic_DNA"/>
</dbReference>
<name>A0A4Y2MCL5_ARAVE</name>
<dbReference type="EMBL" id="BGPR01203562">
    <property type="protein sequence ID" value="GBN24322.1"/>
    <property type="molecule type" value="Genomic_DNA"/>
</dbReference>
<dbReference type="AlphaFoldDB" id="A0A4Y2MCL5"/>
<evidence type="ECO:0000313" key="4">
    <source>
        <dbReference type="EMBL" id="GBN24359.1"/>
    </source>
</evidence>